<gene>
    <name evidence="2" type="ORF">Thpro_022081</name>
</gene>
<proteinExistence type="predicted"/>
<dbReference type="EMBL" id="JQSG02000004">
    <property type="protein sequence ID" value="OBS08964.1"/>
    <property type="molecule type" value="Genomic_DNA"/>
</dbReference>
<evidence type="ECO:0000313" key="3">
    <source>
        <dbReference type="Proteomes" id="UP000029273"/>
    </source>
</evidence>
<protein>
    <recommendedName>
        <fullName evidence="4">CRISPR-associated RAMP protein</fullName>
    </recommendedName>
</protein>
<reference evidence="2 3" key="1">
    <citation type="journal article" date="2014" name="Genome Announc.">
        <title>Draft Genome Sequence of the Iron-Oxidizing, Acidophilic, and Halotolerant 'Thiobacillus prosperus' Type Strain DSM 5130.</title>
        <authorList>
            <person name="Ossandon F.J."/>
            <person name="Cardenas J.P."/>
            <person name="Corbett M."/>
            <person name="Quatrini R."/>
            <person name="Holmes D.S."/>
            <person name="Watkin E."/>
        </authorList>
    </citation>
    <scope>NUCLEOTIDE SEQUENCE [LARGE SCALE GENOMIC DNA]</scope>
    <source>
        <strain evidence="2 3">DSM 5130</strain>
    </source>
</reference>
<dbReference type="AlphaFoldDB" id="A0A1A6C331"/>
<dbReference type="OrthoDB" id="9982890at2"/>
<comment type="caution">
    <text evidence="2">The sequence shown here is derived from an EMBL/GenBank/DDBJ whole genome shotgun (WGS) entry which is preliminary data.</text>
</comment>
<evidence type="ECO:0000313" key="2">
    <source>
        <dbReference type="EMBL" id="OBS08964.1"/>
    </source>
</evidence>
<evidence type="ECO:0000256" key="1">
    <source>
        <dbReference type="SAM" id="MobiDB-lite"/>
    </source>
</evidence>
<evidence type="ECO:0008006" key="4">
    <source>
        <dbReference type="Google" id="ProtNLM"/>
    </source>
</evidence>
<dbReference type="Proteomes" id="UP000029273">
    <property type="component" value="Unassembled WGS sequence"/>
</dbReference>
<sequence>MHTFTLEGHLFARQPIAVAPPDPYGSSEESPSRLPRAGYSLASSRYIPASTLRNAIRHALVSVVAGVSAEHGKPIDLAPLLVLSKGYIKMKKKKKGEKKTPENTKKTSTRLQQEREIREKNPILSMLGIWGVPAELSVGNAFPKMDSGEDAWGVAPKEVRKPLETDLESLLVPDDMSLYTQLLDESADSEKDSTGLMHLGRGWEEIQAGSHCDWKLSLHRPDEFKVGALLAAFRHLSAEPVIGGHRALGRGLFGVDLEASVIQHRLLEAPQKQPAGRVKVERGVFEIDGDLARYLEAFDASAKAGFPGIDLTLAPSASEAA</sequence>
<keyword evidence="3" id="KW-1185">Reference proteome</keyword>
<organism evidence="2 3">
    <name type="scientific">Acidihalobacter prosperus</name>
    <dbReference type="NCBI Taxonomy" id="160660"/>
    <lineage>
        <taxon>Bacteria</taxon>
        <taxon>Pseudomonadati</taxon>
        <taxon>Pseudomonadota</taxon>
        <taxon>Gammaproteobacteria</taxon>
        <taxon>Chromatiales</taxon>
        <taxon>Ectothiorhodospiraceae</taxon>
        <taxon>Acidihalobacter</taxon>
    </lineage>
</organism>
<name>A0A1A6C331_9GAMM</name>
<feature type="region of interest" description="Disordered" evidence="1">
    <location>
        <begin position="92"/>
        <end position="113"/>
    </location>
</feature>
<accession>A0A1A6C331</accession>
<dbReference type="RefSeq" id="WP_065089609.1">
    <property type="nucleotide sequence ID" value="NZ_JQSG02000004.1"/>
</dbReference>